<reference evidence="3" key="1">
    <citation type="journal article" date="2020" name="Fungal Divers.">
        <title>Resolving the Mortierellaceae phylogeny through synthesis of multi-gene phylogenetics and phylogenomics.</title>
        <authorList>
            <person name="Vandepol N."/>
            <person name="Liber J."/>
            <person name="Desiro A."/>
            <person name="Na H."/>
            <person name="Kennedy M."/>
            <person name="Barry K."/>
            <person name="Grigoriev I.V."/>
            <person name="Miller A.N."/>
            <person name="O'Donnell K."/>
            <person name="Stajich J.E."/>
            <person name="Bonito G."/>
        </authorList>
    </citation>
    <scope>NUCLEOTIDE SEQUENCE</scope>
    <source>
        <strain evidence="3">NVP60</strain>
    </source>
</reference>
<organism evidence="3 4">
    <name type="scientific">Linnemannia gamsii</name>
    <dbReference type="NCBI Taxonomy" id="64522"/>
    <lineage>
        <taxon>Eukaryota</taxon>
        <taxon>Fungi</taxon>
        <taxon>Fungi incertae sedis</taxon>
        <taxon>Mucoromycota</taxon>
        <taxon>Mortierellomycotina</taxon>
        <taxon>Mortierellomycetes</taxon>
        <taxon>Mortierellales</taxon>
        <taxon>Mortierellaceae</taxon>
        <taxon>Linnemannia</taxon>
    </lineage>
</organism>
<dbReference type="Proteomes" id="UP000823405">
    <property type="component" value="Unassembled WGS sequence"/>
</dbReference>
<feature type="non-terminal residue" evidence="3">
    <location>
        <position position="1"/>
    </location>
</feature>
<comment type="caution">
    <text evidence="3">The sequence shown here is derived from an EMBL/GenBank/DDBJ whole genome shotgun (WGS) entry which is preliminary data.</text>
</comment>
<evidence type="ECO:0000313" key="3">
    <source>
        <dbReference type="EMBL" id="KAG0319301.1"/>
    </source>
</evidence>
<evidence type="ECO:0000256" key="2">
    <source>
        <dbReference type="SAM" id="SignalP"/>
    </source>
</evidence>
<feature type="signal peptide" evidence="2">
    <location>
        <begin position="1"/>
        <end position="19"/>
    </location>
</feature>
<keyword evidence="2" id="KW-0732">Signal</keyword>
<evidence type="ECO:0000313" key="4">
    <source>
        <dbReference type="Proteomes" id="UP000823405"/>
    </source>
</evidence>
<gene>
    <name evidence="3" type="ORF">BGZ97_002414</name>
</gene>
<feature type="chain" id="PRO_5040421114" evidence="2">
    <location>
        <begin position="20"/>
        <end position="291"/>
    </location>
</feature>
<name>A0A9P6RGQ9_9FUNG</name>
<dbReference type="OrthoDB" id="2449580at2759"/>
<feature type="region of interest" description="Disordered" evidence="1">
    <location>
        <begin position="28"/>
        <end position="68"/>
    </location>
</feature>
<proteinExistence type="predicted"/>
<evidence type="ECO:0000256" key="1">
    <source>
        <dbReference type="SAM" id="MobiDB-lite"/>
    </source>
</evidence>
<accession>A0A9P6RGQ9</accession>
<dbReference type="AlphaFoldDB" id="A0A9P6RGQ9"/>
<protein>
    <submittedName>
        <fullName evidence="3">Uncharacterized protein</fullName>
    </submittedName>
</protein>
<sequence length="291" mass="30100">MRVTKSILLTALFLAVVQAQQAEQQTHQAAFEAHQQPAASTADKNDQSSQQSKPEQQQEEPAPPQGMTPEELELAKEGIRQILDQLPIQRVEPLVSTMDGYCSTFEALCTASCKEKMIDYDADNEEEVKGSATKTKQALSLGCANPKALTIGTAGASCQCASFDLTDRINFALVGGVVTSGGEKSGDFGAEGILDAIKFLPAVPTFLNIIHVLQSICYYISFLDILATNAHPPSCSANGSPGGVLGSITGLIPGLGGILSGIPGVGGLLGQLLGTGGTAPTPTPTPTTGSG</sequence>
<dbReference type="EMBL" id="JAAAIN010000153">
    <property type="protein sequence ID" value="KAG0319301.1"/>
    <property type="molecule type" value="Genomic_DNA"/>
</dbReference>
<keyword evidence="4" id="KW-1185">Reference proteome</keyword>